<dbReference type="Proteomes" id="UP000201968">
    <property type="component" value="Segment"/>
</dbReference>
<dbReference type="EMBL" id="KX557282">
    <property type="protein sequence ID" value="AON97416.1"/>
    <property type="molecule type" value="Genomic_DNA"/>
</dbReference>
<gene>
    <name evidence="1" type="primary">53</name>
    <name evidence="1" type="ORF">SEA_NYCEIRAE_53</name>
</gene>
<evidence type="ECO:0000313" key="1">
    <source>
        <dbReference type="EMBL" id="AON97416.1"/>
    </source>
</evidence>
<proteinExistence type="predicted"/>
<evidence type="ECO:0000313" key="2">
    <source>
        <dbReference type="Proteomes" id="UP000201968"/>
    </source>
</evidence>
<name>A0A1C9EI07_9CAUD</name>
<accession>A0A1C9EI07</accession>
<keyword evidence="2" id="KW-1185">Reference proteome</keyword>
<reference evidence="2" key="1">
    <citation type="submission" date="2016-07" db="EMBL/GenBank/DDBJ databases">
        <authorList>
            <person name="Florea S."/>
            <person name="Webb J.S."/>
            <person name="Jaromczyk J."/>
            <person name="Schardl C.L."/>
        </authorList>
    </citation>
    <scope>NUCLEOTIDE SEQUENCE [LARGE SCALE GENOMIC DNA]</scope>
</reference>
<organism evidence="1 2">
    <name type="scientific">Gordonia phage Nyceirae</name>
    <dbReference type="NCBI Taxonomy" id="1887651"/>
    <lineage>
        <taxon>Viruses</taxon>
        <taxon>Duplodnaviria</taxon>
        <taxon>Heunggongvirae</taxon>
        <taxon>Uroviricota</taxon>
        <taxon>Caudoviricetes</taxon>
        <taxon>Nyceiraevirus</taxon>
        <taxon>Nyceiraevirus nyceirae</taxon>
    </lineage>
</organism>
<protein>
    <submittedName>
        <fullName evidence="1">Uncharacterized protein</fullName>
    </submittedName>
</protein>
<dbReference type="KEGG" id="vg:29078418"/>
<sequence length="89" mass="9942">MCASGVQNAKLHREHGERPCELCADAHRRGAQARNIRSGQRSVRVRTPLLALLYLTAPIEVQRRVEAEFGEDVCDALVDVHDRVQDIPA</sequence>
<dbReference type="RefSeq" id="YP_009277971.1">
    <property type="nucleotide sequence ID" value="NC_031004.1"/>
</dbReference>
<dbReference type="GeneID" id="29078418"/>